<proteinExistence type="predicted"/>
<dbReference type="Proteomes" id="UP000030680">
    <property type="component" value="Unassembled WGS sequence"/>
</dbReference>
<dbReference type="OrthoDB" id="10033at2763"/>
<reference evidence="2" key="1">
    <citation type="journal article" date="2013" name="Science">
        <title>Gene transfer from bacteria and archaea facilitated evolution of an extremophilic eukaryote.</title>
        <authorList>
            <person name="Schonknecht G."/>
            <person name="Chen W.H."/>
            <person name="Ternes C.M."/>
            <person name="Barbier G.G."/>
            <person name="Shrestha R.P."/>
            <person name="Stanke M."/>
            <person name="Brautigam A."/>
            <person name="Baker B.J."/>
            <person name="Banfield J.F."/>
            <person name="Garavito R.M."/>
            <person name="Carr K."/>
            <person name="Wilkerson C."/>
            <person name="Rensing S.A."/>
            <person name="Gagneul D."/>
            <person name="Dickenson N.E."/>
            <person name="Oesterhelt C."/>
            <person name="Lercher M.J."/>
            <person name="Weber A.P."/>
        </authorList>
    </citation>
    <scope>NUCLEOTIDE SEQUENCE [LARGE SCALE GENOMIC DNA]</scope>
    <source>
        <strain evidence="2">074W</strain>
    </source>
</reference>
<dbReference type="AlphaFoldDB" id="M2VXC8"/>
<dbReference type="RefSeq" id="XP_005704421.1">
    <property type="nucleotide sequence ID" value="XM_005704364.1"/>
</dbReference>
<evidence type="ECO:0000313" key="1">
    <source>
        <dbReference type="EMBL" id="EME27901.1"/>
    </source>
</evidence>
<accession>M2VXC8</accession>
<evidence type="ECO:0000313" key="2">
    <source>
        <dbReference type="Proteomes" id="UP000030680"/>
    </source>
</evidence>
<keyword evidence="2" id="KW-1185">Reference proteome</keyword>
<gene>
    <name evidence="1" type="ORF">Gasu_45640</name>
</gene>
<dbReference type="KEGG" id="gsl:Gasu_45640"/>
<name>M2VXC8_GALSU</name>
<protein>
    <submittedName>
        <fullName evidence="1">Uncharacterized protein</fullName>
    </submittedName>
</protein>
<dbReference type="Gramene" id="EME27901">
    <property type="protein sequence ID" value="EME27901"/>
    <property type="gene ID" value="Gasu_45640"/>
</dbReference>
<sequence length="259" mass="30714">MELTRLGFHLSNEKYALRTAVCLWIYLKEGTQLGPEERCELSRVSFLLQYSSEPKQVLRREDVLSRLSSCALLLLALISFECWEDMKEYYGFLVSYCKEHFRLDWICLVWENEIEIENYLQTYLDETGDIQLVALVSLHLLLTRTSLKMFWISEYRRILEQLSQWEWIEELNVFCSSNRECPLDLSLPQKGRNDHLDAMCYFCNKSLVHVPFQANQNTNSIPSFQSSWRISSFNHPRKFDWHRVSIVLIGGLLERKCFT</sequence>
<dbReference type="EMBL" id="KB454526">
    <property type="protein sequence ID" value="EME27901.1"/>
    <property type="molecule type" value="Genomic_DNA"/>
</dbReference>
<dbReference type="GeneID" id="17086781"/>
<organism evidence="1 2">
    <name type="scientific">Galdieria sulphuraria</name>
    <name type="common">Red alga</name>
    <dbReference type="NCBI Taxonomy" id="130081"/>
    <lineage>
        <taxon>Eukaryota</taxon>
        <taxon>Rhodophyta</taxon>
        <taxon>Bangiophyceae</taxon>
        <taxon>Galdieriales</taxon>
        <taxon>Galdieriaceae</taxon>
        <taxon>Galdieria</taxon>
    </lineage>
</organism>